<proteinExistence type="predicted"/>
<evidence type="ECO:0000256" key="1">
    <source>
        <dbReference type="SAM" id="Phobius"/>
    </source>
</evidence>
<feature type="transmembrane region" description="Helical" evidence="1">
    <location>
        <begin position="397"/>
        <end position="419"/>
    </location>
</feature>
<reference evidence="2 3" key="1">
    <citation type="submission" date="2017-09" db="EMBL/GenBank/DDBJ databases">
        <title>Depth-based differentiation of microbial function through sediment-hosted aquifers and enrichment of novel symbionts in the deep terrestrial subsurface.</title>
        <authorList>
            <person name="Probst A.J."/>
            <person name="Ladd B."/>
            <person name="Jarett J.K."/>
            <person name="Geller-Mcgrath D.E."/>
            <person name="Sieber C.M."/>
            <person name="Emerson J.B."/>
            <person name="Anantharaman K."/>
            <person name="Thomas B.C."/>
            <person name="Malmstrom R."/>
            <person name="Stieglmeier M."/>
            <person name="Klingl A."/>
            <person name="Woyke T."/>
            <person name="Ryan C.M."/>
            <person name="Banfield J.F."/>
        </authorList>
    </citation>
    <scope>NUCLEOTIDE SEQUENCE [LARGE SCALE GENOMIC DNA]</scope>
    <source>
        <strain evidence="2">CG23_combo_of_CG06-09_8_20_14_all_40_14</strain>
    </source>
</reference>
<feature type="transmembrane region" description="Helical" evidence="1">
    <location>
        <begin position="201"/>
        <end position="217"/>
    </location>
</feature>
<keyword evidence="1" id="KW-0812">Transmembrane</keyword>
<feature type="transmembrane region" description="Helical" evidence="1">
    <location>
        <begin position="151"/>
        <end position="170"/>
    </location>
</feature>
<protein>
    <recommendedName>
        <fullName evidence="4">Glycosyltransferase RgtA/B/C/D-like domain-containing protein</fullName>
    </recommendedName>
</protein>
<evidence type="ECO:0000313" key="3">
    <source>
        <dbReference type="Proteomes" id="UP000231388"/>
    </source>
</evidence>
<dbReference type="EMBL" id="PCQY01000020">
    <property type="protein sequence ID" value="PIP04600.1"/>
    <property type="molecule type" value="Genomic_DNA"/>
</dbReference>
<feature type="transmembrane region" description="Helical" evidence="1">
    <location>
        <begin position="254"/>
        <end position="273"/>
    </location>
</feature>
<feature type="transmembrane region" description="Helical" evidence="1">
    <location>
        <begin position="484"/>
        <end position="505"/>
    </location>
</feature>
<keyword evidence="1" id="KW-1133">Transmembrane helix</keyword>
<keyword evidence="1" id="KW-0472">Membrane</keyword>
<feature type="transmembrane region" description="Helical" evidence="1">
    <location>
        <begin position="439"/>
        <end position="463"/>
    </location>
</feature>
<evidence type="ECO:0008006" key="4">
    <source>
        <dbReference type="Google" id="ProtNLM"/>
    </source>
</evidence>
<accession>A0A2G9XC91</accession>
<feature type="transmembrane region" description="Helical" evidence="1">
    <location>
        <begin position="128"/>
        <end position="145"/>
    </location>
</feature>
<evidence type="ECO:0000313" key="2">
    <source>
        <dbReference type="EMBL" id="PIP04600.1"/>
    </source>
</evidence>
<feature type="transmembrane region" description="Helical" evidence="1">
    <location>
        <begin position="354"/>
        <end position="376"/>
    </location>
</feature>
<feature type="transmembrane region" description="Helical" evidence="1">
    <location>
        <begin position="99"/>
        <end position="121"/>
    </location>
</feature>
<feature type="transmembrane region" description="Helical" evidence="1">
    <location>
        <begin position="7"/>
        <end position="26"/>
    </location>
</feature>
<gene>
    <name evidence="2" type="ORF">COX53_01635</name>
</gene>
<dbReference type="AlphaFoldDB" id="A0A2G9XC91"/>
<name>A0A2G9XC91_UNCKA</name>
<sequence>MTKAKNLLLVFILYCFIFFIYFFPVLTHLNTYVYGIIGDNFWWFIWGWWSKNYQSLGFSNLYHNPLYGIGGFNHIFWTSTHPLGWGIASELLRFLPTNFAYNMLVIPTFPLAAFFAYLLFYHLTKNKAVSFAFGLIFSFSPYHIFSSQRHTELAITWVIPLVVWTFLLAYEKKTFKYIFLASLSLSLTMLSSIYWGVYLGIFTFCLALSLLTVDTLFRRFGLSKKSEIPACVGRLNSESQINSNSPIFKLLKTYVLYILFFIVLTIPFLFPYIKANYLQSPDTTRGWVYQNTTVVKRGLADFMLYSIMPYHFIIPPSQNPVTGELGKNMVSFIKDNWGYFMAKNYVFSEHGGVFLGWGNILVFVVAVFFTAKQIFVKAKNLKFKFIGVRPQKSLYDLRYLAIFSAAGFLLYLFCMPPYFTISGFKIYTPAYLVYTFFPMLRTLSRMGVIIFLCVLSVNAIFISKNFSPKGGLKRVSKRVKPSRWFNPNWVFVIFFTIVTLAEFYMPLKYLDDTVPPSAYAYIGAKEDFVEVDYVTDKGREYKYEGPSFVAEYPWGYDLAAFYQKYHKKGFANPLFYVNPYLRFNGIEFSYELDSGGGIKKAYDLGVRFIVYHRGDEDTIKRVQRGEDPEGFFRKHSKAYRDFGETIVFEL</sequence>
<dbReference type="Proteomes" id="UP000231388">
    <property type="component" value="Unassembled WGS sequence"/>
</dbReference>
<organism evidence="2 3">
    <name type="scientific">candidate division WWE3 bacterium CG23_combo_of_CG06-09_8_20_14_all_40_14</name>
    <dbReference type="NCBI Taxonomy" id="1975095"/>
    <lineage>
        <taxon>Bacteria</taxon>
        <taxon>Katanobacteria</taxon>
    </lineage>
</organism>
<comment type="caution">
    <text evidence="2">The sequence shown here is derived from an EMBL/GenBank/DDBJ whole genome shotgun (WGS) entry which is preliminary data.</text>
</comment>